<keyword evidence="2" id="KW-0812">Transmembrane</keyword>
<dbReference type="EMBL" id="JADCNM010000003">
    <property type="protein sequence ID" value="KAG0491151.1"/>
    <property type="molecule type" value="Genomic_DNA"/>
</dbReference>
<evidence type="ECO:0000256" key="1">
    <source>
        <dbReference type="SAM" id="MobiDB-lite"/>
    </source>
</evidence>
<name>A0A835RFB4_VANPL</name>
<feature type="compositionally biased region" description="Low complexity" evidence="1">
    <location>
        <begin position="263"/>
        <end position="279"/>
    </location>
</feature>
<comment type="caution">
    <text evidence="4">The sequence shown here is derived from an EMBL/GenBank/DDBJ whole genome shotgun (WGS) entry which is preliminary data.</text>
</comment>
<gene>
    <name evidence="4" type="ORF">HPP92_008014</name>
</gene>
<feature type="transmembrane region" description="Helical" evidence="2">
    <location>
        <begin position="93"/>
        <end position="112"/>
    </location>
</feature>
<dbReference type="PANTHER" id="PTHR47289">
    <property type="entry name" value="TRANSCRIPTION FACTOR, PUTATIVE (DUF1664)-RELATED"/>
    <property type="match status" value="1"/>
</dbReference>
<dbReference type="PANTHER" id="PTHR47289:SF2">
    <property type="entry name" value="TRANSCRIPTION FACTOR, PUTATIVE (DUF1664)-RELATED"/>
    <property type="match status" value="1"/>
</dbReference>
<protein>
    <recommendedName>
        <fullName evidence="3">DUF1664 domain-containing protein</fullName>
    </recommendedName>
</protein>
<dbReference type="AlphaFoldDB" id="A0A835RFB4"/>
<feature type="compositionally biased region" description="Polar residues" evidence="1">
    <location>
        <begin position="308"/>
        <end position="332"/>
    </location>
</feature>
<feature type="compositionally biased region" description="Basic and acidic residues" evidence="1">
    <location>
        <begin position="252"/>
        <end position="261"/>
    </location>
</feature>
<dbReference type="OrthoDB" id="544175at2759"/>
<feature type="region of interest" description="Disordered" evidence="1">
    <location>
        <begin position="237"/>
        <end position="281"/>
    </location>
</feature>
<dbReference type="Pfam" id="PF07889">
    <property type="entry name" value="DUF1664"/>
    <property type="match status" value="1"/>
</dbReference>
<evidence type="ECO:0000313" key="5">
    <source>
        <dbReference type="Proteomes" id="UP000639772"/>
    </source>
</evidence>
<keyword evidence="2" id="KW-0472">Membrane</keyword>
<proteinExistence type="predicted"/>
<evidence type="ECO:0000256" key="2">
    <source>
        <dbReference type="SAM" id="Phobius"/>
    </source>
</evidence>
<accession>A0A835RFB4</accession>
<evidence type="ECO:0000259" key="3">
    <source>
        <dbReference type="Pfam" id="PF07889"/>
    </source>
</evidence>
<keyword evidence="2" id="KW-1133">Transmembrane helix</keyword>
<organism evidence="4 5">
    <name type="scientific">Vanilla planifolia</name>
    <name type="common">Vanilla</name>
    <dbReference type="NCBI Taxonomy" id="51239"/>
    <lineage>
        <taxon>Eukaryota</taxon>
        <taxon>Viridiplantae</taxon>
        <taxon>Streptophyta</taxon>
        <taxon>Embryophyta</taxon>
        <taxon>Tracheophyta</taxon>
        <taxon>Spermatophyta</taxon>
        <taxon>Magnoliopsida</taxon>
        <taxon>Liliopsida</taxon>
        <taxon>Asparagales</taxon>
        <taxon>Orchidaceae</taxon>
        <taxon>Vanilloideae</taxon>
        <taxon>Vanilleae</taxon>
        <taxon>Vanilla</taxon>
    </lineage>
</organism>
<dbReference type="Proteomes" id="UP000639772">
    <property type="component" value="Chromosome 3"/>
</dbReference>
<feature type="domain" description="DUF1664" evidence="3">
    <location>
        <begin position="90"/>
        <end position="213"/>
    </location>
</feature>
<reference evidence="4 5" key="1">
    <citation type="journal article" date="2020" name="Nat. Food">
        <title>A phased Vanilla planifolia genome enables genetic improvement of flavour and production.</title>
        <authorList>
            <person name="Hasing T."/>
            <person name="Tang H."/>
            <person name="Brym M."/>
            <person name="Khazi F."/>
            <person name="Huang T."/>
            <person name="Chambers A.H."/>
        </authorList>
    </citation>
    <scope>NUCLEOTIDE SEQUENCE [LARGE SCALE GENOMIC DNA]</scope>
    <source>
        <tissue evidence="4">Leaf</tissue>
    </source>
</reference>
<evidence type="ECO:0000313" key="4">
    <source>
        <dbReference type="EMBL" id="KAG0491151.1"/>
    </source>
</evidence>
<feature type="region of interest" description="Disordered" evidence="1">
    <location>
        <begin position="294"/>
        <end position="334"/>
    </location>
</feature>
<dbReference type="InterPro" id="IPR012458">
    <property type="entry name" value="DUF1664"/>
</dbReference>
<sequence>MALGKITIVIGAGIIGSILSKEGQLSDVTNFFSGALRIVTKHLHQDKDGSQSAAKPRNDALLAQVNSLRQELQQLASSRSITIITRTKSGSRAYGVTTILIVGCLGYGYIWWKGWRFSDMMFVTRRGFSNACSAVGKQLDHVSSSITSAKRHLSSKIDVVDDNLDQMRQLTASTKNEVNLLHGDTSLVQIDVESVSRAVSNLKLKMDQLDEGQNFAGRGLYALCKFAEGWQQGMIKGPVKDSPSSSLQALEASERLGDSRTRSLPPSSLEQPSPSSMSPRVLRPSITVSAAGLKELQEVSNPPRLGNLRTSPKSASNASTFVNEPSSSTSNAGRFGWKIPGISVLSRTRSNAN</sequence>